<keyword evidence="4" id="KW-0460">Magnesium</keyword>
<keyword evidence="6" id="KW-1185">Reference proteome</keyword>
<comment type="similarity">
    <text evidence="1 4">Belongs to the 5-formyltetrahydrofolate cyclo-ligase family.</text>
</comment>
<dbReference type="PANTHER" id="PTHR23407">
    <property type="entry name" value="ATPASE INHIBITOR/5-FORMYLTETRAHYDROFOLATE CYCLO-LIGASE"/>
    <property type="match status" value="1"/>
</dbReference>
<dbReference type="GO" id="GO:0030272">
    <property type="term" value="F:5-formyltetrahydrofolate cyclo-ligase activity"/>
    <property type="evidence" value="ECO:0007669"/>
    <property type="project" value="UniProtKB-EC"/>
</dbReference>
<dbReference type="NCBIfam" id="TIGR02727">
    <property type="entry name" value="MTHFS_bact"/>
    <property type="match status" value="1"/>
</dbReference>
<keyword evidence="3 4" id="KW-0067">ATP-binding</keyword>
<gene>
    <name evidence="5" type="ORF">JI741_10005</name>
</gene>
<evidence type="ECO:0000256" key="3">
    <source>
        <dbReference type="ARBA" id="ARBA00022840"/>
    </source>
</evidence>
<dbReference type="InterPro" id="IPR037171">
    <property type="entry name" value="NagB/RpiA_transferase-like"/>
</dbReference>
<keyword evidence="5" id="KW-0436">Ligase</keyword>
<sequence length="191" mass="22087">MTKDALRKLYLQKRQALTEADYAQLNFQLYQNFFFNVDLSFINVLHTFLPLQKNKEPDTWIIVDRIRREFPHVRLVVPRIEASSGTLENIFFEGLHQIEKNKWDIPEPKQGVPAASEKIDMVLVPLLACDERGQRVGYGKGFYDKFLATCRPDCKTVGISFFEPVERIDDVNALDVPLQHCLTPTAFHTFA</sequence>
<evidence type="ECO:0000256" key="4">
    <source>
        <dbReference type="RuleBase" id="RU361279"/>
    </source>
</evidence>
<dbReference type="Proteomes" id="UP000613030">
    <property type="component" value="Unassembled WGS sequence"/>
</dbReference>
<dbReference type="EMBL" id="JAERRB010000003">
    <property type="protein sequence ID" value="MBL0741553.1"/>
    <property type="molecule type" value="Genomic_DNA"/>
</dbReference>
<dbReference type="PANTHER" id="PTHR23407:SF1">
    <property type="entry name" value="5-FORMYLTETRAHYDROFOLATE CYCLO-LIGASE"/>
    <property type="match status" value="1"/>
</dbReference>
<comment type="caution">
    <text evidence="5">The sequence shown here is derived from an EMBL/GenBank/DDBJ whole genome shotgun (WGS) entry which is preliminary data.</text>
</comment>
<name>A0ABS1KQS7_9BACT</name>
<dbReference type="Pfam" id="PF01812">
    <property type="entry name" value="5-FTHF_cyc-lig"/>
    <property type="match status" value="1"/>
</dbReference>
<evidence type="ECO:0000313" key="5">
    <source>
        <dbReference type="EMBL" id="MBL0741553.1"/>
    </source>
</evidence>
<evidence type="ECO:0000313" key="6">
    <source>
        <dbReference type="Proteomes" id="UP000613030"/>
    </source>
</evidence>
<dbReference type="EC" id="6.3.3.2" evidence="4"/>
<keyword evidence="2 4" id="KW-0547">Nucleotide-binding</keyword>
<dbReference type="Gene3D" id="3.40.50.10420">
    <property type="entry name" value="NagB/RpiA/CoA transferase-like"/>
    <property type="match status" value="1"/>
</dbReference>
<organism evidence="5 6">
    <name type="scientific">Chryseolinea lacunae</name>
    <dbReference type="NCBI Taxonomy" id="2801331"/>
    <lineage>
        <taxon>Bacteria</taxon>
        <taxon>Pseudomonadati</taxon>
        <taxon>Bacteroidota</taxon>
        <taxon>Cytophagia</taxon>
        <taxon>Cytophagales</taxon>
        <taxon>Fulvivirgaceae</taxon>
        <taxon>Chryseolinea</taxon>
    </lineage>
</organism>
<reference evidence="5 6" key="1">
    <citation type="submission" date="2021-01" db="EMBL/GenBank/DDBJ databases">
        <title>Chryseolinea sp. Jin1 Genome sequencing and assembly.</title>
        <authorList>
            <person name="Kim I."/>
        </authorList>
    </citation>
    <scope>NUCLEOTIDE SEQUENCE [LARGE SCALE GENOMIC DNA]</scope>
    <source>
        <strain evidence="5 6">Jin1</strain>
    </source>
</reference>
<comment type="catalytic activity">
    <reaction evidence="4">
        <text>(6S)-5-formyl-5,6,7,8-tetrahydrofolate + ATP = (6R)-5,10-methenyltetrahydrofolate + ADP + phosphate</text>
        <dbReference type="Rhea" id="RHEA:10488"/>
        <dbReference type="ChEBI" id="CHEBI:30616"/>
        <dbReference type="ChEBI" id="CHEBI:43474"/>
        <dbReference type="ChEBI" id="CHEBI:57455"/>
        <dbReference type="ChEBI" id="CHEBI:57457"/>
        <dbReference type="ChEBI" id="CHEBI:456216"/>
        <dbReference type="EC" id="6.3.3.2"/>
    </reaction>
</comment>
<dbReference type="PIRSF" id="PIRSF006806">
    <property type="entry name" value="FTHF_cligase"/>
    <property type="match status" value="1"/>
</dbReference>
<dbReference type="RefSeq" id="WP_202008929.1">
    <property type="nucleotide sequence ID" value="NZ_JAERRB010000003.1"/>
</dbReference>
<accession>A0ABS1KQS7</accession>
<protein>
    <recommendedName>
        <fullName evidence="4">5-formyltetrahydrofolate cyclo-ligase</fullName>
        <ecNumber evidence="4">6.3.3.2</ecNumber>
    </recommendedName>
</protein>
<dbReference type="SUPFAM" id="SSF100950">
    <property type="entry name" value="NagB/RpiA/CoA transferase-like"/>
    <property type="match status" value="1"/>
</dbReference>
<dbReference type="InterPro" id="IPR024185">
    <property type="entry name" value="FTHF_cligase-like_sf"/>
</dbReference>
<proteinExistence type="inferred from homology"/>
<comment type="cofactor">
    <cofactor evidence="4">
        <name>Mg(2+)</name>
        <dbReference type="ChEBI" id="CHEBI:18420"/>
    </cofactor>
</comment>
<evidence type="ECO:0000256" key="1">
    <source>
        <dbReference type="ARBA" id="ARBA00010638"/>
    </source>
</evidence>
<keyword evidence="4" id="KW-0479">Metal-binding</keyword>
<dbReference type="InterPro" id="IPR002698">
    <property type="entry name" value="FTHF_cligase"/>
</dbReference>
<evidence type="ECO:0000256" key="2">
    <source>
        <dbReference type="ARBA" id="ARBA00022741"/>
    </source>
</evidence>